<dbReference type="Pfam" id="PF02666">
    <property type="entry name" value="PS_Dcarbxylase"/>
    <property type="match status" value="1"/>
</dbReference>
<sequence length="43" mass="4473">MGRFKLGSTAIVLFGPNQVKWAEQLTAGSKVQMGQALAAPAQA</sequence>
<comment type="caution">
    <text evidence="5">The sequence shown here is derived from an EMBL/GenBank/DDBJ whole genome shotgun (WGS) entry which is preliminary data.</text>
</comment>
<dbReference type="AlphaFoldDB" id="A0A3M3YXS8"/>
<dbReference type="InterPro" id="IPR003817">
    <property type="entry name" value="PS_Dcarbxylase"/>
</dbReference>
<dbReference type="EMBL" id="RBQB01000202">
    <property type="protein sequence ID" value="RMO87338.1"/>
    <property type="molecule type" value="Genomic_DNA"/>
</dbReference>
<keyword evidence="4" id="KW-0670">Pyruvate</keyword>
<evidence type="ECO:0000313" key="6">
    <source>
        <dbReference type="Proteomes" id="UP000279372"/>
    </source>
</evidence>
<dbReference type="GO" id="GO:0008654">
    <property type="term" value="P:phospholipid biosynthetic process"/>
    <property type="evidence" value="ECO:0007669"/>
    <property type="project" value="InterPro"/>
</dbReference>
<protein>
    <recommendedName>
        <fullName evidence="7">Phosphatidylserine decarboxylase</fullName>
    </recommendedName>
</protein>
<organism evidence="5 6">
    <name type="scientific">Pseudomonas syringae pv. philadelphi</name>
    <dbReference type="NCBI Taxonomy" id="251706"/>
    <lineage>
        <taxon>Bacteria</taxon>
        <taxon>Pseudomonadati</taxon>
        <taxon>Pseudomonadota</taxon>
        <taxon>Gammaproteobacteria</taxon>
        <taxon>Pseudomonadales</taxon>
        <taxon>Pseudomonadaceae</taxon>
        <taxon>Pseudomonas</taxon>
    </lineage>
</organism>
<keyword evidence="2" id="KW-0865">Zymogen</keyword>
<reference evidence="5 6" key="1">
    <citation type="submission" date="2018-08" db="EMBL/GenBank/DDBJ databases">
        <title>Recombination of ecologically and evolutionarily significant loci maintains genetic cohesion in the Pseudomonas syringae species complex.</title>
        <authorList>
            <person name="Dillon M."/>
            <person name="Thakur S."/>
            <person name="Almeida R.N.D."/>
            <person name="Weir B.S."/>
            <person name="Guttman D.S."/>
        </authorList>
    </citation>
    <scope>NUCLEOTIDE SEQUENCE [LARGE SCALE GENOMIC DNA]</scope>
    <source>
        <strain evidence="5 6">ICMP 8902</strain>
    </source>
</reference>
<gene>
    <name evidence="5" type="ORF">ALQ33_200065</name>
</gene>
<keyword evidence="1" id="KW-0210">Decarboxylase</keyword>
<evidence type="ECO:0000256" key="1">
    <source>
        <dbReference type="ARBA" id="ARBA00022793"/>
    </source>
</evidence>
<evidence type="ECO:0000256" key="4">
    <source>
        <dbReference type="ARBA" id="ARBA00023317"/>
    </source>
</evidence>
<dbReference type="Proteomes" id="UP000279372">
    <property type="component" value="Unassembled WGS sequence"/>
</dbReference>
<evidence type="ECO:0000313" key="5">
    <source>
        <dbReference type="EMBL" id="RMO87338.1"/>
    </source>
</evidence>
<evidence type="ECO:0000256" key="3">
    <source>
        <dbReference type="ARBA" id="ARBA00023239"/>
    </source>
</evidence>
<name>A0A3M3YXS8_9PSED</name>
<keyword evidence="3" id="KW-0456">Lyase</keyword>
<evidence type="ECO:0000256" key="2">
    <source>
        <dbReference type="ARBA" id="ARBA00023145"/>
    </source>
</evidence>
<dbReference type="GO" id="GO:0004609">
    <property type="term" value="F:phosphatidylserine decarboxylase activity"/>
    <property type="evidence" value="ECO:0007669"/>
    <property type="project" value="InterPro"/>
</dbReference>
<proteinExistence type="predicted"/>
<evidence type="ECO:0008006" key="7">
    <source>
        <dbReference type="Google" id="ProtNLM"/>
    </source>
</evidence>
<accession>A0A3M3YXS8</accession>